<reference evidence="3 4" key="1">
    <citation type="submission" date="2021-12" db="EMBL/GenBank/DDBJ databases">
        <title>Genome seq of p7.</title>
        <authorList>
            <person name="Seo T."/>
        </authorList>
    </citation>
    <scope>NUCLEOTIDE SEQUENCE [LARGE SCALE GENOMIC DNA]</scope>
    <source>
        <strain evidence="3 4">P7</strain>
    </source>
</reference>
<name>A0ABS8X6E2_9BURK</name>
<evidence type="ECO:0000313" key="4">
    <source>
        <dbReference type="Proteomes" id="UP001201463"/>
    </source>
</evidence>
<keyword evidence="2" id="KW-0732">Signal</keyword>
<dbReference type="Proteomes" id="UP001201463">
    <property type="component" value="Unassembled WGS sequence"/>
</dbReference>
<dbReference type="RefSeq" id="WP_233388855.1">
    <property type="nucleotide sequence ID" value="NZ_JAJTWT010000001.1"/>
</dbReference>
<gene>
    <name evidence="3" type="ORF">LXT12_01755</name>
</gene>
<dbReference type="EMBL" id="JAJTWT010000001">
    <property type="protein sequence ID" value="MCE4535984.1"/>
    <property type="molecule type" value="Genomic_DNA"/>
</dbReference>
<evidence type="ECO:0000256" key="1">
    <source>
        <dbReference type="SAM" id="MobiDB-lite"/>
    </source>
</evidence>
<sequence length="143" mass="15381">MSFQRTHRRRAAGAWLAAGLLALAGAAQAVGPAARNVDPLRLQYEREKADCLTGRTAEPRNVCLREAAAAYAQARQGKLVSRDDRPEVWAANALKRCDAQHGEDRDLCRQRVEHGHTDGSVAGGGQITSLTVRSTDVPASPGR</sequence>
<feature type="chain" id="PRO_5046938691" description="Cysteine rich repeat-containing protein" evidence="2">
    <location>
        <begin position="30"/>
        <end position="143"/>
    </location>
</feature>
<evidence type="ECO:0000313" key="3">
    <source>
        <dbReference type="EMBL" id="MCE4535984.1"/>
    </source>
</evidence>
<keyword evidence="4" id="KW-1185">Reference proteome</keyword>
<feature type="region of interest" description="Disordered" evidence="1">
    <location>
        <begin position="111"/>
        <end position="143"/>
    </location>
</feature>
<organism evidence="3 4">
    <name type="scientific">Pelomonas caseinilytica</name>
    <dbReference type="NCBI Taxonomy" id="2906763"/>
    <lineage>
        <taxon>Bacteria</taxon>
        <taxon>Pseudomonadati</taxon>
        <taxon>Pseudomonadota</taxon>
        <taxon>Betaproteobacteria</taxon>
        <taxon>Burkholderiales</taxon>
        <taxon>Sphaerotilaceae</taxon>
        <taxon>Roseateles</taxon>
    </lineage>
</organism>
<evidence type="ECO:0000256" key="2">
    <source>
        <dbReference type="SAM" id="SignalP"/>
    </source>
</evidence>
<comment type="caution">
    <text evidence="3">The sequence shown here is derived from an EMBL/GenBank/DDBJ whole genome shotgun (WGS) entry which is preliminary data.</text>
</comment>
<protein>
    <recommendedName>
        <fullName evidence="5">Cysteine rich repeat-containing protein</fullName>
    </recommendedName>
</protein>
<proteinExistence type="predicted"/>
<accession>A0ABS8X6E2</accession>
<evidence type="ECO:0008006" key="5">
    <source>
        <dbReference type="Google" id="ProtNLM"/>
    </source>
</evidence>
<feature type="signal peptide" evidence="2">
    <location>
        <begin position="1"/>
        <end position="29"/>
    </location>
</feature>